<dbReference type="AlphaFoldDB" id="A0AA46TKL0"/>
<dbReference type="InterPro" id="IPR022156">
    <property type="entry name" value="Uncharacterised_YfbK_N"/>
</dbReference>
<name>A0AA46TKL0_9ACTN</name>
<dbReference type="InterPro" id="IPR021908">
    <property type="entry name" value="YfbK_C"/>
</dbReference>
<sequence>MRRHLTTAAVIALVAATACSNASDEADDQPASIDARAFYEEYEAGADDDSQRLFGTAEAEDGAIAPDAGSPEKIVPCNDCGPLPPRREPPITAGNTFDDAGTNPVVNAAKQPTSTFGLDVDTGSYRVAQHLLKRNLLPPGASVRPEEWINAYDYGTAAPTTSDLGVSAETSASPRTSTQLLRVGVDAREFPDSERPPAALTFVVDTSGSMDIRERLGLVKASLALLAKSLRPDDTISIVTYDNQARSVLEPTSVDDTDTILAAIDDLKPGGGTNLSAGVDLGYKYAAQSADKAGINAVILASDGVANIGLTNPSGLADKVNSAASKDDIQLVTVGYGMGNYNDDLMEQLADQGQGFYSYVSTYADAKRLFVDDLTGTLGVVANDAKAQVEFDPAAVESYRLIGYENRAMSDAEFDDSTADAGEVGSGMDVTALYEVTPSEDAAPSAPIGTATVRWESATGGSQEEASTEIRMPGISAAPSDATQLAGTVAEFAETIKHDQGTKALDVRLRALRDTADSLADDGVEGAGELSTMIGQAIEAHPTGGPYEIQ</sequence>
<dbReference type="PROSITE" id="PS51257">
    <property type="entry name" value="PROKAR_LIPOPROTEIN"/>
    <property type="match status" value="1"/>
</dbReference>
<keyword evidence="4" id="KW-1185">Reference proteome</keyword>
<evidence type="ECO:0000313" key="4">
    <source>
        <dbReference type="Proteomes" id="UP001164390"/>
    </source>
</evidence>
<dbReference type="SUPFAM" id="SSF53300">
    <property type="entry name" value="vWA-like"/>
    <property type="match status" value="1"/>
</dbReference>
<evidence type="ECO:0000259" key="2">
    <source>
        <dbReference type="PROSITE" id="PS50234"/>
    </source>
</evidence>
<dbReference type="Pfam" id="PF13519">
    <property type="entry name" value="VWA_2"/>
    <property type="match status" value="1"/>
</dbReference>
<reference evidence="3" key="1">
    <citation type="submission" date="2022-01" db="EMBL/GenBank/DDBJ databases">
        <title>Nocardioidaceae gen. sp. A5X3R13.</title>
        <authorList>
            <person name="Lopez Marin M.A."/>
            <person name="Uhlik O."/>
        </authorList>
    </citation>
    <scope>NUCLEOTIDE SEQUENCE</scope>
    <source>
        <strain evidence="3">A5X3R13</strain>
    </source>
</reference>
<dbReference type="Pfam" id="PF12034">
    <property type="entry name" value="YfbK_C"/>
    <property type="match status" value="1"/>
</dbReference>
<evidence type="ECO:0000256" key="1">
    <source>
        <dbReference type="SAM" id="SignalP"/>
    </source>
</evidence>
<keyword evidence="1" id="KW-0732">Signal</keyword>
<dbReference type="SMART" id="SM00327">
    <property type="entry name" value="VWA"/>
    <property type="match status" value="1"/>
</dbReference>
<feature type="domain" description="VWFA" evidence="2">
    <location>
        <begin position="199"/>
        <end position="378"/>
    </location>
</feature>
<dbReference type="PROSITE" id="PS50234">
    <property type="entry name" value="VWFA"/>
    <property type="match status" value="1"/>
</dbReference>
<dbReference type="Gene3D" id="3.40.50.410">
    <property type="entry name" value="von Willebrand factor, type A domain"/>
    <property type="match status" value="1"/>
</dbReference>
<dbReference type="PANTHER" id="PTHR10579">
    <property type="entry name" value="CALCIUM-ACTIVATED CHLORIDE CHANNEL REGULATOR"/>
    <property type="match status" value="1"/>
</dbReference>
<dbReference type="Pfam" id="PF12450">
    <property type="entry name" value="vWF_A"/>
    <property type="match status" value="1"/>
</dbReference>
<dbReference type="EMBL" id="CP094970">
    <property type="protein sequence ID" value="UYM06843.1"/>
    <property type="molecule type" value="Genomic_DNA"/>
</dbReference>
<dbReference type="KEGG" id="sgrg:L0C25_07140"/>
<dbReference type="InterPro" id="IPR051266">
    <property type="entry name" value="CLCR"/>
</dbReference>
<dbReference type="Proteomes" id="UP001164390">
    <property type="component" value="Chromosome"/>
</dbReference>
<organism evidence="3 4">
    <name type="scientific">Solicola gregarius</name>
    <dbReference type="NCBI Taxonomy" id="2908642"/>
    <lineage>
        <taxon>Bacteria</taxon>
        <taxon>Bacillati</taxon>
        <taxon>Actinomycetota</taxon>
        <taxon>Actinomycetes</taxon>
        <taxon>Propionibacteriales</taxon>
        <taxon>Nocardioidaceae</taxon>
        <taxon>Solicola</taxon>
    </lineage>
</organism>
<dbReference type="InterPro" id="IPR036465">
    <property type="entry name" value="vWFA_dom_sf"/>
</dbReference>
<evidence type="ECO:0000313" key="3">
    <source>
        <dbReference type="EMBL" id="UYM06843.1"/>
    </source>
</evidence>
<feature type="signal peptide" evidence="1">
    <location>
        <begin position="1"/>
        <end position="22"/>
    </location>
</feature>
<proteinExistence type="predicted"/>
<gene>
    <name evidence="3" type="ORF">L0C25_07140</name>
</gene>
<feature type="chain" id="PRO_5041228149" evidence="1">
    <location>
        <begin position="23"/>
        <end position="550"/>
    </location>
</feature>
<dbReference type="RefSeq" id="WP_271635766.1">
    <property type="nucleotide sequence ID" value="NZ_CP094970.1"/>
</dbReference>
<dbReference type="InterPro" id="IPR002035">
    <property type="entry name" value="VWF_A"/>
</dbReference>
<accession>A0AA46TKL0</accession>
<protein>
    <submittedName>
        <fullName evidence="3">von Willebrand factor type A domain-containing protein</fullName>
    </submittedName>
</protein>
<dbReference type="PANTHER" id="PTHR10579:SF43">
    <property type="entry name" value="ZINC FINGER (C3HC4-TYPE RING FINGER) FAMILY PROTEIN"/>
    <property type="match status" value="1"/>
</dbReference>